<dbReference type="KEGG" id="mfk:E2N92_06665"/>
<accession>A0A8G1A2F1</accession>
<dbReference type="AlphaFoldDB" id="A0A8G1A2F1"/>
<dbReference type="OrthoDB" id="106212at2157"/>
<evidence type="ECO:0000313" key="3">
    <source>
        <dbReference type="Proteomes" id="UP000826709"/>
    </source>
</evidence>
<reference evidence="2" key="1">
    <citation type="journal article" date="2005" name="Int. J. Syst. Evol. Microbiol.">
        <title>Methanofollis formosanus sp. nov., isolated from a fish pond.</title>
        <authorList>
            <person name="Wu S.Y."/>
            <person name="Chen S.C."/>
            <person name="Lai M.C."/>
        </authorList>
    </citation>
    <scope>NUCLEOTIDE SEQUENCE</scope>
    <source>
        <strain evidence="2">ML15</strain>
    </source>
</reference>
<name>A0A8G1A2F1_9EURY</name>
<evidence type="ECO:0000259" key="1">
    <source>
        <dbReference type="Pfam" id="PF01636"/>
    </source>
</evidence>
<sequence length="315" mass="36043">MGSERYVATLTPGDLFRDWLVSLYDGRLRDPACRVKVSLIRPASHTVCRYTSEEGDLDVVVKFFAEPTGRNREYDPARAMKREYRMLKMAQKAQVPVAGPVAVNRTFNCALVTTYVPGTPLGTHIKNRSSLSSRLSAVAGVMRRLHARSSSSYEKTREFSTFHDVLDQVGLPDDDRDRFNRLLGEWWRSGDLDRRRGCMIHRDATPANYLFTEDGVTAIDFESAWTRAHPVHDLGILCAEMKNLFRKRYGDPGAAEPYVGHFLREYAGSTDEFEAITTAFPFFMAEGYLRTARLKVDDGDRRWLIREAERCLKRR</sequence>
<dbReference type="Pfam" id="PF01636">
    <property type="entry name" value="APH"/>
    <property type="match status" value="1"/>
</dbReference>
<dbReference type="Proteomes" id="UP000826709">
    <property type="component" value="Chromosome"/>
</dbReference>
<gene>
    <name evidence="2" type="ORF">E2N92_06665</name>
</gene>
<dbReference type="SUPFAM" id="SSF56112">
    <property type="entry name" value="Protein kinase-like (PK-like)"/>
    <property type="match status" value="1"/>
</dbReference>
<reference evidence="2" key="2">
    <citation type="submission" date="2019-03" db="EMBL/GenBank/DDBJ databases">
        <authorList>
            <person name="Chen S.-C."/>
            <person name="Wu S.-Y."/>
            <person name="Lai M.-C."/>
        </authorList>
    </citation>
    <scope>NUCLEOTIDE SEQUENCE</scope>
    <source>
        <strain evidence="2">ML15</strain>
    </source>
</reference>
<dbReference type="EMBL" id="CP037968">
    <property type="protein sequence ID" value="QYZ79134.1"/>
    <property type="molecule type" value="Genomic_DNA"/>
</dbReference>
<protein>
    <submittedName>
        <fullName evidence="2">Aminoglycoside phosphotransferase family protein</fullName>
    </submittedName>
</protein>
<dbReference type="Gene3D" id="3.90.1200.10">
    <property type="match status" value="1"/>
</dbReference>
<proteinExistence type="predicted"/>
<dbReference type="InterPro" id="IPR002575">
    <property type="entry name" value="Aminoglycoside_PTrfase"/>
</dbReference>
<feature type="domain" description="Aminoglycoside phosphotransferase" evidence="1">
    <location>
        <begin position="50"/>
        <end position="249"/>
    </location>
</feature>
<keyword evidence="3" id="KW-1185">Reference proteome</keyword>
<evidence type="ECO:0000313" key="2">
    <source>
        <dbReference type="EMBL" id="QYZ79134.1"/>
    </source>
</evidence>
<dbReference type="InterPro" id="IPR011009">
    <property type="entry name" value="Kinase-like_dom_sf"/>
</dbReference>
<organism evidence="2 3">
    <name type="scientific">Methanofollis formosanus</name>
    <dbReference type="NCBI Taxonomy" id="299308"/>
    <lineage>
        <taxon>Archaea</taxon>
        <taxon>Methanobacteriati</taxon>
        <taxon>Methanobacteriota</taxon>
        <taxon>Stenosarchaea group</taxon>
        <taxon>Methanomicrobia</taxon>
        <taxon>Methanomicrobiales</taxon>
        <taxon>Methanomicrobiaceae</taxon>
        <taxon>Methanofollis</taxon>
    </lineage>
</organism>
<dbReference type="RefSeq" id="WP_220680439.1">
    <property type="nucleotide sequence ID" value="NZ_CP037968.1"/>
</dbReference>